<organism evidence="1 2">
    <name type="scientific">Racocetra fulgida</name>
    <dbReference type="NCBI Taxonomy" id="60492"/>
    <lineage>
        <taxon>Eukaryota</taxon>
        <taxon>Fungi</taxon>
        <taxon>Fungi incertae sedis</taxon>
        <taxon>Mucoromycota</taxon>
        <taxon>Glomeromycotina</taxon>
        <taxon>Glomeromycetes</taxon>
        <taxon>Diversisporales</taxon>
        <taxon>Gigasporaceae</taxon>
        <taxon>Racocetra</taxon>
    </lineage>
</organism>
<dbReference type="OrthoDB" id="2418599at2759"/>
<name>A0A9N8W2V3_9GLOM</name>
<reference evidence="1" key="1">
    <citation type="submission" date="2021-06" db="EMBL/GenBank/DDBJ databases">
        <authorList>
            <person name="Kallberg Y."/>
            <person name="Tangrot J."/>
            <person name="Rosling A."/>
        </authorList>
    </citation>
    <scope>NUCLEOTIDE SEQUENCE</scope>
    <source>
        <strain evidence="1">IN212</strain>
    </source>
</reference>
<dbReference type="EMBL" id="CAJVPZ010000552">
    <property type="protein sequence ID" value="CAG8469083.1"/>
    <property type="molecule type" value="Genomic_DNA"/>
</dbReference>
<dbReference type="AlphaFoldDB" id="A0A9N8W2V3"/>
<keyword evidence="2" id="KW-1185">Reference proteome</keyword>
<evidence type="ECO:0000313" key="1">
    <source>
        <dbReference type="EMBL" id="CAG8469083.1"/>
    </source>
</evidence>
<dbReference type="Proteomes" id="UP000789396">
    <property type="component" value="Unassembled WGS sequence"/>
</dbReference>
<gene>
    <name evidence="1" type="ORF">RFULGI_LOCUS1035</name>
</gene>
<comment type="caution">
    <text evidence="1">The sequence shown here is derived from an EMBL/GenBank/DDBJ whole genome shotgun (WGS) entry which is preliminary data.</text>
</comment>
<accession>A0A9N8W2V3</accession>
<sequence length="132" mass="15184">MSTARKKVFPADEVRGCKTTEQLIEFLGKQKQNLGLKDKHLDFLREQEFKGETFLNLSIKELIDIGLKGEPAKTIIKSINKIKNKNQADSGVVEFWKNLLDTRIIFPIPQDFEDAELKALDSYFMIKVIRIA</sequence>
<proteinExistence type="predicted"/>
<protein>
    <submittedName>
        <fullName evidence="1">16705_t:CDS:1</fullName>
    </submittedName>
</protein>
<evidence type="ECO:0000313" key="2">
    <source>
        <dbReference type="Proteomes" id="UP000789396"/>
    </source>
</evidence>
<dbReference type="InterPro" id="IPR013761">
    <property type="entry name" value="SAM/pointed_sf"/>
</dbReference>
<dbReference type="Gene3D" id="1.10.150.50">
    <property type="entry name" value="Transcription Factor, Ets-1"/>
    <property type="match status" value="1"/>
</dbReference>